<reference evidence="12 13" key="1">
    <citation type="submission" date="2016-05" db="EMBL/GenBank/DDBJ databases">
        <title>Microbial solvent formation.</title>
        <authorList>
            <person name="Poehlein A."/>
            <person name="Montoya Solano J.D."/>
            <person name="Flitsch S."/>
            <person name="Krabben P."/>
            <person name="Duerre P."/>
            <person name="Daniel R."/>
        </authorList>
    </citation>
    <scope>NUCLEOTIDE SEQUENCE [LARGE SCALE GENOMIC DNA]</scope>
    <source>
        <strain evidence="12 13">L1-8</strain>
    </source>
</reference>
<evidence type="ECO:0000259" key="11">
    <source>
        <dbReference type="PROSITE" id="PS51755"/>
    </source>
</evidence>
<dbReference type="InterPro" id="IPR036388">
    <property type="entry name" value="WH-like_DNA-bd_sf"/>
</dbReference>
<keyword evidence="2 8" id="KW-0597">Phosphoprotein</keyword>
<dbReference type="InterPro" id="IPR011006">
    <property type="entry name" value="CheY-like_superfamily"/>
</dbReference>
<dbReference type="FunFam" id="1.10.10.10:FF:000018">
    <property type="entry name" value="DNA-binding response regulator ResD"/>
    <property type="match status" value="1"/>
</dbReference>
<evidence type="ECO:0000313" key="12">
    <source>
        <dbReference type="EMBL" id="OOM07366.1"/>
    </source>
</evidence>
<dbReference type="AlphaFoldDB" id="A0A1S8MT66"/>
<dbReference type="SMART" id="SM00862">
    <property type="entry name" value="Trans_reg_C"/>
    <property type="match status" value="1"/>
</dbReference>
<feature type="domain" description="OmpR/PhoB-type" evidence="11">
    <location>
        <begin position="132"/>
        <end position="231"/>
    </location>
</feature>
<dbReference type="PANTHER" id="PTHR48111">
    <property type="entry name" value="REGULATOR OF RPOS"/>
    <property type="match status" value="1"/>
</dbReference>
<dbReference type="GO" id="GO:0000156">
    <property type="term" value="F:phosphorelay response regulator activity"/>
    <property type="evidence" value="ECO:0007669"/>
    <property type="project" value="TreeGrafter"/>
</dbReference>
<dbReference type="STRING" id="169679.CSACC_31480"/>
<evidence type="ECO:0000256" key="8">
    <source>
        <dbReference type="PROSITE-ProRule" id="PRU00169"/>
    </source>
</evidence>
<protein>
    <recommendedName>
        <fullName evidence="1">Stage 0 sporulation protein A homolog</fullName>
    </recommendedName>
</protein>
<name>A0A1S8MT66_CLOSA</name>
<dbReference type="SUPFAM" id="SSF52172">
    <property type="entry name" value="CheY-like"/>
    <property type="match status" value="1"/>
</dbReference>
<dbReference type="EMBL" id="LZYZ01000008">
    <property type="protein sequence ID" value="OOM07366.1"/>
    <property type="molecule type" value="Genomic_DNA"/>
</dbReference>
<evidence type="ECO:0000259" key="10">
    <source>
        <dbReference type="PROSITE" id="PS50110"/>
    </source>
</evidence>
<dbReference type="Gene3D" id="6.10.250.690">
    <property type="match status" value="1"/>
</dbReference>
<keyword evidence="5 9" id="KW-0238">DNA-binding</keyword>
<dbReference type="Pfam" id="PF00072">
    <property type="entry name" value="Response_reg"/>
    <property type="match status" value="1"/>
</dbReference>
<accession>A0A1S8MT66</accession>
<dbReference type="CDD" id="cd00383">
    <property type="entry name" value="trans_reg_C"/>
    <property type="match status" value="1"/>
</dbReference>
<dbReference type="CDD" id="cd17574">
    <property type="entry name" value="REC_OmpR"/>
    <property type="match status" value="1"/>
</dbReference>
<feature type="domain" description="Response regulatory" evidence="10">
    <location>
        <begin position="5"/>
        <end position="118"/>
    </location>
</feature>
<feature type="modified residue" description="4-aspartylphosphate" evidence="8">
    <location>
        <position position="54"/>
    </location>
</feature>
<dbReference type="PANTHER" id="PTHR48111:SF2">
    <property type="entry name" value="RESPONSE REGULATOR SAER"/>
    <property type="match status" value="1"/>
</dbReference>
<keyword evidence="3" id="KW-0902">Two-component regulatory system</keyword>
<evidence type="ECO:0000313" key="13">
    <source>
        <dbReference type="Proteomes" id="UP000191154"/>
    </source>
</evidence>
<dbReference type="FunFam" id="3.40.50.2300:FF:000001">
    <property type="entry name" value="DNA-binding response regulator PhoB"/>
    <property type="match status" value="1"/>
</dbReference>
<dbReference type="InterPro" id="IPR001867">
    <property type="entry name" value="OmpR/PhoB-type_DNA-bd"/>
</dbReference>
<dbReference type="PROSITE" id="PS51755">
    <property type="entry name" value="OMPR_PHOB"/>
    <property type="match status" value="1"/>
</dbReference>
<feature type="DNA-binding region" description="OmpR/PhoB-type" evidence="9">
    <location>
        <begin position="132"/>
        <end position="231"/>
    </location>
</feature>
<dbReference type="InterPro" id="IPR001789">
    <property type="entry name" value="Sig_transdc_resp-reg_receiver"/>
</dbReference>
<evidence type="ECO:0000256" key="7">
    <source>
        <dbReference type="ARBA" id="ARBA00024867"/>
    </source>
</evidence>
<dbReference type="Gene3D" id="1.10.10.10">
    <property type="entry name" value="Winged helix-like DNA-binding domain superfamily/Winged helix DNA-binding domain"/>
    <property type="match status" value="1"/>
</dbReference>
<keyword evidence="6" id="KW-0804">Transcription</keyword>
<dbReference type="PROSITE" id="PS50110">
    <property type="entry name" value="RESPONSE_REGULATORY"/>
    <property type="match status" value="1"/>
</dbReference>
<dbReference type="GO" id="GO:0005829">
    <property type="term" value="C:cytosol"/>
    <property type="evidence" value="ECO:0007669"/>
    <property type="project" value="TreeGrafter"/>
</dbReference>
<evidence type="ECO:0000256" key="4">
    <source>
        <dbReference type="ARBA" id="ARBA00023015"/>
    </source>
</evidence>
<comment type="caution">
    <text evidence="12">The sequence shown here is derived from an EMBL/GenBank/DDBJ whole genome shotgun (WGS) entry which is preliminary data.</text>
</comment>
<dbReference type="RefSeq" id="WP_077866912.1">
    <property type="nucleotide sequence ID" value="NZ_LZYZ01000008.1"/>
</dbReference>
<dbReference type="InterPro" id="IPR039420">
    <property type="entry name" value="WalR-like"/>
</dbReference>
<dbReference type="Pfam" id="PF00486">
    <property type="entry name" value="Trans_reg_C"/>
    <property type="match status" value="1"/>
</dbReference>
<evidence type="ECO:0000256" key="3">
    <source>
        <dbReference type="ARBA" id="ARBA00023012"/>
    </source>
</evidence>
<keyword evidence="4" id="KW-0805">Transcription regulation</keyword>
<dbReference type="GO" id="GO:0032993">
    <property type="term" value="C:protein-DNA complex"/>
    <property type="evidence" value="ECO:0007669"/>
    <property type="project" value="TreeGrafter"/>
</dbReference>
<comment type="function">
    <text evidence="7">May play the central regulatory role in sporulation. It may be an element of the effector pathway responsible for the activation of sporulation genes in response to nutritional stress. Spo0A may act in concert with spo0H (a sigma factor) to control the expression of some genes that are critical to the sporulation process.</text>
</comment>
<dbReference type="SMART" id="SM00448">
    <property type="entry name" value="REC"/>
    <property type="match status" value="1"/>
</dbReference>
<sequence length="232" mass="26792">MNKSTVLIVDDDMDIREIIKLHLINENIECIMATNGNEALERIQNNDIDLIVLDIMMPQLDGIQACLRIRKNNKIPIIMISAKNEDSSKILALNIGADDYVTKPFNPLELVARIKAHIRRNNEFKEVVKKDKSEIKIYDLSIDLKSRDVYKGDEFIKVTPTEFDILKILAENRGRTLTTAQIYEIVWNEPFINSKNTVAVHIRNIREKIEITPKDSKYIKVVWGVGYKIDKE</sequence>
<dbReference type="GO" id="GO:0000976">
    <property type="term" value="F:transcription cis-regulatory region binding"/>
    <property type="evidence" value="ECO:0007669"/>
    <property type="project" value="TreeGrafter"/>
</dbReference>
<evidence type="ECO:0000256" key="9">
    <source>
        <dbReference type="PROSITE-ProRule" id="PRU01091"/>
    </source>
</evidence>
<gene>
    <name evidence="12" type="primary">phoP_3</name>
    <name evidence="12" type="ORF">CLOSAC_38950</name>
</gene>
<proteinExistence type="predicted"/>
<evidence type="ECO:0000256" key="1">
    <source>
        <dbReference type="ARBA" id="ARBA00018672"/>
    </source>
</evidence>
<evidence type="ECO:0000256" key="5">
    <source>
        <dbReference type="ARBA" id="ARBA00023125"/>
    </source>
</evidence>
<dbReference type="Proteomes" id="UP000191154">
    <property type="component" value="Unassembled WGS sequence"/>
</dbReference>
<dbReference type="Gene3D" id="3.40.50.2300">
    <property type="match status" value="1"/>
</dbReference>
<dbReference type="GO" id="GO:0006355">
    <property type="term" value="P:regulation of DNA-templated transcription"/>
    <property type="evidence" value="ECO:0007669"/>
    <property type="project" value="InterPro"/>
</dbReference>
<evidence type="ECO:0000256" key="2">
    <source>
        <dbReference type="ARBA" id="ARBA00022553"/>
    </source>
</evidence>
<evidence type="ECO:0000256" key="6">
    <source>
        <dbReference type="ARBA" id="ARBA00023163"/>
    </source>
</evidence>
<organism evidence="12 13">
    <name type="scientific">Clostridium saccharobutylicum</name>
    <dbReference type="NCBI Taxonomy" id="169679"/>
    <lineage>
        <taxon>Bacteria</taxon>
        <taxon>Bacillati</taxon>
        <taxon>Bacillota</taxon>
        <taxon>Clostridia</taxon>
        <taxon>Eubacteriales</taxon>
        <taxon>Clostridiaceae</taxon>
        <taxon>Clostridium</taxon>
    </lineage>
</organism>